<dbReference type="Proteomes" id="UP000019030">
    <property type="component" value="Chromosome"/>
</dbReference>
<organism evidence="1 2">
    <name type="scientific">Chania multitudinisentens RB-25</name>
    <dbReference type="NCBI Taxonomy" id="1441930"/>
    <lineage>
        <taxon>Bacteria</taxon>
        <taxon>Pseudomonadati</taxon>
        <taxon>Pseudomonadota</taxon>
        <taxon>Gammaproteobacteria</taxon>
        <taxon>Enterobacterales</taxon>
        <taxon>Yersiniaceae</taxon>
        <taxon>Chania</taxon>
    </lineage>
</organism>
<reference evidence="1 2" key="2">
    <citation type="submission" date="2015-03" db="EMBL/GenBank/DDBJ databases">
        <authorList>
            <person name="Chan K.-G."/>
        </authorList>
    </citation>
    <scope>NUCLEOTIDE SEQUENCE [LARGE SCALE GENOMIC DNA]</scope>
    <source>
        <strain evidence="1 2">RB-25</strain>
    </source>
</reference>
<dbReference type="STRING" id="1441930.Z042_26325"/>
<gene>
    <name evidence="1" type="ORF">Z042_26325</name>
</gene>
<reference evidence="1 2" key="1">
    <citation type="submission" date="2014-01" db="EMBL/GenBank/DDBJ databases">
        <title>Isolation of Serratia multitudinisentens RB-25 from Ex-Landfill site.</title>
        <authorList>
            <person name="Robson E.H.J."/>
        </authorList>
    </citation>
    <scope>NUCLEOTIDE SEQUENCE [LARGE SCALE GENOMIC DNA]</scope>
    <source>
        <strain evidence="1 2">RB-25</strain>
    </source>
</reference>
<dbReference type="HOGENOM" id="CLU_2865332_0_0_6"/>
<sequence>MTHEGHPVYDLYHGHVDGGVLGKKLSKAYSHFDKLIAALYYGGSFLVMDQIPDAYEMTYPHYDD</sequence>
<protein>
    <submittedName>
        <fullName evidence="1">Uncharacterized protein</fullName>
    </submittedName>
</protein>
<evidence type="ECO:0000313" key="2">
    <source>
        <dbReference type="Proteomes" id="UP000019030"/>
    </source>
</evidence>
<proteinExistence type="predicted"/>
<accession>A0A0D4ZYS3</accession>
<keyword evidence="2" id="KW-1185">Reference proteome</keyword>
<name>A0A0D4ZYS3_9GAMM</name>
<dbReference type="KEGG" id="sfo:Z042_26325"/>
<dbReference type="EMBL" id="CP007044">
    <property type="protein sequence ID" value="AJW29001.1"/>
    <property type="molecule type" value="Genomic_DNA"/>
</dbReference>
<dbReference type="eggNOG" id="ENOG502ZY2U">
    <property type="taxonomic scope" value="Bacteria"/>
</dbReference>
<evidence type="ECO:0000313" key="1">
    <source>
        <dbReference type="EMBL" id="AJW29001.1"/>
    </source>
</evidence>
<dbReference type="AlphaFoldDB" id="A0A0D4ZYS3"/>